<evidence type="ECO:0000313" key="11">
    <source>
        <dbReference type="EMBL" id="BAI79585.1"/>
    </source>
</evidence>
<dbReference type="GO" id="GO:0046872">
    <property type="term" value="F:metal ion binding"/>
    <property type="evidence" value="ECO:0007669"/>
    <property type="project" value="UniProtKB-KW"/>
</dbReference>
<name>D3PAG2_DEFDS</name>
<evidence type="ECO:0000256" key="8">
    <source>
        <dbReference type="ARBA" id="ARBA00022842"/>
    </source>
</evidence>
<gene>
    <name evidence="11" type="ordered locus">DEFDS_0073</name>
</gene>
<dbReference type="CDD" id="cd02012">
    <property type="entry name" value="TPP_TK"/>
    <property type="match status" value="1"/>
</dbReference>
<dbReference type="Pfam" id="PF02780">
    <property type="entry name" value="Transketolase_C"/>
    <property type="match status" value="1"/>
</dbReference>
<sequence>MKILSEAEIKELEKMSVLCRGDILKMTTLAGSGHPGGSMSSIDMYLTVYKIANISPDNYKELNRDRIIVSHGHTSPGVYSALGRNGFFDIDEAIAYFRLAGSIFEGHIERMVPGVEWTTGNLGQGLSAACGMALAAKHLGAEYGVYCFMGDGEQQKGQVSEARRFAVKYNLDNLIAFVDYNKLQISGNISEVMPQNIKDEYIASGWAVLEIDGHNIKEIADAIYQAKKIARPVLILAKTVMGKGVSFMENKEVYHGKPLNEEQLDAALKELGLENDLEKYKEMRKQFVFDESAHEIFRYEVAVDTGFPKTYGTDVSMDNRGVFGNAITELVQINMAENNTPIIVFDCDLAGSVKTDKVAKEFAENFYEAGIQEHHTAVCAGAASVNGLVSFFADFGVFGIDETYNQQRLNDINDTNLKVVTTHVGIDVGEDGKTHQCIDYIGAMRNLYGFKVIVPADPNQTDRAVRYAAKEYGNFLIAMGRSKVPVIADKEGRPYYGDDYEFKYGKIDVIRDGEIPLFSYGSMLHRAVKVYDIVSNQGVNLAVLNVSSPFKLDLEVLERFKDSKIWFTYEDHNVNTGLGSILADFIAENGCGVKLVKFGVKGYSYSGKPDHIFELIGLSPEAVAAEIVKNLK</sequence>
<dbReference type="Gene3D" id="3.40.50.970">
    <property type="match status" value="2"/>
</dbReference>
<organism evidence="11 12">
    <name type="scientific">Deferribacter desulfuricans (strain DSM 14783 / JCM 11476 / NBRC 101012 / SSM1)</name>
    <dbReference type="NCBI Taxonomy" id="639282"/>
    <lineage>
        <taxon>Bacteria</taxon>
        <taxon>Pseudomonadati</taxon>
        <taxon>Deferribacterota</taxon>
        <taxon>Deferribacteres</taxon>
        <taxon>Deferribacterales</taxon>
        <taxon>Deferribacteraceae</taxon>
        <taxon>Deferribacter</taxon>
    </lineage>
</organism>
<evidence type="ECO:0000256" key="2">
    <source>
        <dbReference type="ARBA" id="ARBA00001946"/>
    </source>
</evidence>
<keyword evidence="8" id="KW-0460">Magnesium</keyword>
<dbReference type="InterPro" id="IPR005474">
    <property type="entry name" value="Transketolase_N"/>
</dbReference>
<dbReference type="eggNOG" id="COG0021">
    <property type="taxonomic scope" value="Bacteria"/>
</dbReference>
<evidence type="ECO:0000259" key="10">
    <source>
        <dbReference type="SMART" id="SM00861"/>
    </source>
</evidence>
<dbReference type="InterPro" id="IPR049557">
    <property type="entry name" value="Transketolase_CS"/>
</dbReference>
<dbReference type="HOGENOM" id="CLU_009227_3_1_0"/>
<comment type="cofactor">
    <cofactor evidence="1">
        <name>Mn(2+)</name>
        <dbReference type="ChEBI" id="CHEBI:29035"/>
    </cofactor>
</comment>
<accession>D3PAG2</accession>
<comment type="cofactor">
    <cofactor evidence="2">
        <name>Mg(2+)</name>
        <dbReference type="ChEBI" id="CHEBI:18420"/>
    </cofactor>
</comment>
<dbReference type="OrthoDB" id="8732661at2"/>
<evidence type="ECO:0000256" key="6">
    <source>
        <dbReference type="ARBA" id="ARBA00022679"/>
    </source>
</evidence>
<evidence type="ECO:0000256" key="7">
    <source>
        <dbReference type="ARBA" id="ARBA00022723"/>
    </source>
</evidence>
<dbReference type="EMBL" id="AP011529">
    <property type="protein sequence ID" value="BAI79585.1"/>
    <property type="molecule type" value="Genomic_DNA"/>
</dbReference>
<protein>
    <recommendedName>
        <fullName evidence="10">Transketolase-like pyrimidine-binding domain-containing protein</fullName>
    </recommendedName>
</protein>
<dbReference type="Pfam" id="PF00456">
    <property type="entry name" value="Transketolase_N"/>
    <property type="match status" value="1"/>
</dbReference>
<dbReference type="GO" id="GO:0016744">
    <property type="term" value="F:transketolase or transaldolase activity"/>
    <property type="evidence" value="ECO:0007669"/>
    <property type="project" value="UniProtKB-ARBA"/>
</dbReference>
<evidence type="ECO:0000256" key="1">
    <source>
        <dbReference type="ARBA" id="ARBA00001936"/>
    </source>
</evidence>
<reference evidence="11 12" key="1">
    <citation type="journal article" date="2010" name="DNA Res.">
        <title>Bacterial lifestyle in a deep-sea hydrothermal vent chimney revealed by the genome sequence of the thermophilic bacterium Deferribacter desulfuricans SSM1.</title>
        <authorList>
            <person name="Takaki Y."/>
            <person name="Shimamura S."/>
            <person name="Nakagawa S."/>
            <person name="Fukuhara Y."/>
            <person name="Horikawa H."/>
            <person name="Ankai A."/>
            <person name="Harada T."/>
            <person name="Hosoyama A."/>
            <person name="Oguchi A."/>
            <person name="Fukui S."/>
            <person name="Fujita N."/>
            <person name="Takami H."/>
            <person name="Takai K."/>
        </authorList>
    </citation>
    <scope>NUCLEOTIDE SEQUENCE [LARGE SCALE GENOMIC DNA]</scope>
    <source>
        <strain evidence="12">DSM 14783 / JCM 11476 / NBRC 101012 / SSM1</strain>
    </source>
</reference>
<dbReference type="AlphaFoldDB" id="D3PAG2"/>
<dbReference type="InterPro" id="IPR033248">
    <property type="entry name" value="Transketolase_C"/>
</dbReference>
<comment type="similarity">
    <text evidence="4">Belongs to the transketolase family.</text>
</comment>
<evidence type="ECO:0000256" key="9">
    <source>
        <dbReference type="ARBA" id="ARBA00023052"/>
    </source>
</evidence>
<dbReference type="Proteomes" id="UP000001520">
    <property type="component" value="Chromosome"/>
</dbReference>
<comment type="cofactor">
    <cofactor evidence="3">
        <name>thiamine diphosphate</name>
        <dbReference type="ChEBI" id="CHEBI:58937"/>
    </cofactor>
</comment>
<dbReference type="NCBIfam" id="NF004556">
    <property type="entry name" value="PRK05899.2-2"/>
    <property type="match status" value="1"/>
</dbReference>
<dbReference type="Pfam" id="PF02779">
    <property type="entry name" value="Transket_pyr"/>
    <property type="match status" value="1"/>
</dbReference>
<feature type="domain" description="Transketolase-like pyrimidine-binding" evidence="10">
    <location>
        <begin position="317"/>
        <end position="486"/>
    </location>
</feature>
<dbReference type="Gene3D" id="3.40.50.920">
    <property type="match status" value="1"/>
</dbReference>
<evidence type="ECO:0000256" key="3">
    <source>
        <dbReference type="ARBA" id="ARBA00001964"/>
    </source>
</evidence>
<dbReference type="InterPro" id="IPR029061">
    <property type="entry name" value="THDP-binding"/>
</dbReference>
<dbReference type="FunFam" id="3.40.50.970:FF:000129">
    <property type="entry name" value="Transketolase"/>
    <property type="match status" value="1"/>
</dbReference>
<dbReference type="PROSITE" id="PS00801">
    <property type="entry name" value="TRANSKETOLASE_1"/>
    <property type="match status" value="1"/>
</dbReference>
<dbReference type="SUPFAM" id="SSF52922">
    <property type="entry name" value="TK C-terminal domain-like"/>
    <property type="match status" value="1"/>
</dbReference>
<dbReference type="SUPFAM" id="SSF52518">
    <property type="entry name" value="Thiamin diphosphate-binding fold (THDP-binding)"/>
    <property type="match status" value="2"/>
</dbReference>
<keyword evidence="9" id="KW-0786">Thiamine pyrophosphate</keyword>
<dbReference type="PANTHER" id="PTHR43825">
    <property type="entry name" value="PYRUVATE DEHYDROGENASE E1 COMPONENT"/>
    <property type="match status" value="1"/>
</dbReference>
<dbReference type="SMART" id="SM00861">
    <property type="entry name" value="Transket_pyr"/>
    <property type="match status" value="1"/>
</dbReference>
<dbReference type="InterPro" id="IPR009014">
    <property type="entry name" value="Transketo_C/PFOR_II"/>
</dbReference>
<dbReference type="KEGG" id="ddf:DEFDS_0073"/>
<comment type="subunit">
    <text evidence="5">Homodimer.</text>
</comment>
<dbReference type="InterPro" id="IPR051157">
    <property type="entry name" value="PDH/Transketolase"/>
</dbReference>
<keyword evidence="7" id="KW-0479">Metal-binding</keyword>
<dbReference type="CDD" id="cd07033">
    <property type="entry name" value="TPP_PYR_DXS_TK_like"/>
    <property type="match status" value="1"/>
</dbReference>
<evidence type="ECO:0000313" key="12">
    <source>
        <dbReference type="Proteomes" id="UP000001520"/>
    </source>
</evidence>
<dbReference type="STRING" id="639282.DEFDS_0073"/>
<dbReference type="InterPro" id="IPR005475">
    <property type="entry name" value="Transketolase-like_Pyr-bd"/>
</dbReference>
<proteinExistence type="inferred from homology"/>
<dbReference type="PANTHER" id="PTHR43825:SF1">
    <property type="entry name" value="TRANSKETOLASE-LIKE PYRIMIDINE-BINDING DOMAIN-CONTAINING PROTEIN"/>
    <property type="match status" value="1"/>
</dbReference>
<dbReference type="GO" id="GO:0005737">
    <property type="term" value="C:cytoplasm"/>
    <property type="evidence" value="ECO:0007669"/>
    <property type="project" value="UniProtKB-ARBA"/>
</dbReference>
<keyword evidence="6" id="KW-0808">Transferase</keyword>
<dbReference type="GO" id="GO:0019682">
    <property type="term" value="P:glyceraldehyde-3-phosphate metabolic process"/>
    <property type="evidence" value="ECO:0007669"/>
    <property type="project" value="UniProtKB-ARBA"/>
</dbReference>
<evidence type="ECO:0000256" key="5">
    <source>
        <dbReference type="ARBA" id="ARBA00011738"/>
    </source>
</evidence>
<evidence type="ECO:0000256" key="4">
    <source>
        <dbReference type="ARBA" id="ARBA00007131"/>
    </source>
</evidence>
<keyword evidence="12" id="KW-1185">Reference proteome</keyword>
<dbReference type="RefSeq" id="WP_013006833.1">
    <property type="nucleotide sequence ID" value="NC_013939.1"/>
</dbReference>